<reference evidence="1" key="2">
    <citation type="submission" date="2020-11" db="EMBL/GenBank/DDBJ databases">
        <authorList>
            <person name="McCartney M.A."/>
            <person name="Auch B."/>
            <person name="Kono T."/>
            <person name="Mallez S."/>
            <person name="Becker A."/>
            <person name="Gohl D.M."/>
            <person name="Silverstein K.A.T."/>
            <person name="Koren S."/>
            <person name="Bechman K.B."/>
            <person name="Herman A."/>
            <person name="Abrahante J.E."/>
            <person name="Garbe J."/>
        </authorList>
    </citation>
    <scope>NUCLEOTIDE SEQUENCE</scope>
    <source>
        <strain evidence="1">Duluth1</strain>
        <tissue evidence="1">Whole animal</tissue>
    </source>
</reference>
<sequence length="50" mass="5760">MHGREYQTLTDSGLMGSDYDHIADRNVYSSEYDDVEIVTETSLHSNFMTK</sequence>
<name>A0A9D4R0D9_DREPO</name>
<evidence type="ECO:0000313" key="2">
    <source>
        <dbReference type="Proteomes" id="UP000828390"/>
    </source>
</evidence>
<dbReference type="AlphaFoldDB" id="A0A9D4R0D9"/>
<organism evidence="1 2">
    <name type="scientific">Dreissena polymorpha</name>
    <name type="common">Zebra mussel</name>
    <name type="synonym">Mytilus polymorpha</name>
    <dbReference type="NCBI Taxonomy" id="45954"/>
    <lineage>
        <taxon>Eukaryota</taxon>
        <taxon>Metazoa</taxon>
        <taxon>Spiralia</taxon>
        <taxon>Lophotrochozoa</taxon>
        <taxon>Mollusca</taxon>
        <taxon>Bivalvia</taxon>
        <taxon>Autobranchia</taxon>
        <taxon>Heteroconchia</taxon>
        <taxon>Euheterodonta</taxon>
        <taxon>Imparidentia</taxon>
        <taxon>Neoheterodontei</taxon>
        <taxon>Myida</taxon>
        <taxon>Dreissenoidea</taxon>
        <taxon>Dreissenidae</taxon>
        <taxon>Dreissena</taxon>
    </lineage>
</organism>
<keyword evidence="2" id="KW-1185">Reference proteome</keyword>
<dbReference type="Proteomes" id="UP000828390">
    <property type="component" value="Unassembled WGS sequence"/>
</dbReference>
<dbReference type="EMBL" id="JAIWYP010000003">
    <property type="protein sequence ID" value="KAH3849523.1"/>
    <property type="molecule type" value="Genomic_DNA"/>
</dbReference>
<reference evidence="1" key="1">
    <citation type="journal article" date="2019" name="bioRxiv">
        <title>The Genome of the Zebra Mussel, Dreissena polymorpha: A Resource for Invasive Species Research.</title>
        <authorList>
            <person name="McCartney M.A."/>
            <person name="Auch B."/>
            <person name="Kono T."/>
            <person name="Mallez S."/>
            <person name="Zhang Y."/>
            <person name="Obille A."/>
            <person name="Becker A."/>
            <person name="Abrahante J.E."/>
            <person name="Garbe J."/>
            <person name="Badalamenti J.P."/>
            <person name="Herman A."/>
            <person name="Mangelson H."/>
            <person name="Liachko I."/>
            <person name="Sullivan S."/>
            <person name="Sone E.D."/>
            <person name="Koren S."/>
            <person name="Silverstein K.A.T."/>
            <person name="Beckman K.B."/>
            <person name="Gohl D.M."/>
        </authorList>
    </citation>
    <scope>NUCLEOTIDE SEQUENCE</scope>
    <source>
        <strain evidence="1">Duluth1</strain>
        <tissue evidence="1">Whole animal</tissue>
    </source>
</reference>
<evidence type="ECO:0000313" key="1">
    <source>
        <dbReference type="EMBL" id="KAH3849523.1"/>
    </source>
</evidence>
<protein>
    <submittedName>
        <fullName evidence="1">Uncharacterized protein</fullName>
    </submittedName>
</protein>
<accession>A0A9D4R0D9</accession>
<proteinExistence type="predicted"/>
<comment type="caution">
    <text evidence="1">The sequence shown here is derived from an EMBL/GenBank/DDBJ whole genome shotgun (WGS) entry which is preliminary data.</text>
</comment>
<gene>
    <name evidence="1" type="ORF">DPMN_091926</name>
</gene>